<feature type="compositionally biased region" description="Acidic residues" evidence="1">
    <location>
        <begin position="52"/>
        <end position="65"/>
    </location>
</feature>
<dbReference type="OrthoDB" id="2406992at2759"/>
<gene>
    <name evidence="2" type="ORF">BGZ70_006104</name>
</gene>
<name>A0A9P6INV8_MORAP</name>
<evidence type="ECO:0000313" key="2">
    <source>
        <dbReference type="EMBL" id="KAF9942636.1"/>
    </source>
</evidence>
<reference evidence="2" key="1">
    <citation type="journal article" date="2020" name="Fungal Divers.">
        <title>Resolving the Mortierellaceae phylogeny through synthesis of multi-gene phylogenetics and phylogenomics.</title>
        <authorList>
            <person name="Vandepol N."/>
            <person name="Liber J."/>
            <person name="Desiro A."/>
            <person name="Na H."/>
            <person name="Kennedy M."/>
            <person name="Barry K."/>
            <person name="Grigoriev I.V."/>
            <person name="Miller A.N."/>
            <person name="O'Donnell K."/>
            <person name="Stajich J.E."/>
            <person name="Bonito G."/>
        </authorList>
    </citation>
    <scope>NUCLEOTIDE SEQUENCE</scope>
    <source>
        <strain evidence="2">CK1249</strain>
    </source>
</reference>
<sequence length="253" mass="27943">QQEAIANAEAADLSVELEEEMDDDEDPQPCADPEEEEQDADETHDARPPSQDNDEDHEPDDETEFTEPTQDSSARQINRLFVVANTLAHSPYIERDVTKAYVRKNLLKKMEATDRELAAVKRIVNALRHFTPKRVPTENGHRDPTPHVVLFAPMVLIAQSFLSAVGLQRFQRRVSPRLAVGSTPALQLSATVVYEVLANSGPNKFDVVGPSGGLITSASDAAMPGNHESVLSGFFDMDAIKQLCRDHNIEFGN</sequence>
<evidence type="ECO:0000313" key="3">
    <source>
        <dbReference type="Proteomes" id="UP000738359"/>
    </source>
</evidence>
<feature type="non-terminal residue" evidence="2">
    <location>
        <position position="253"/>
    </location>
</feature>
<dbReference type="AlphaFoldDB" id="A0A9P6INV8"/>
<accession>A0A9P6INV8</accession>
<dbReference type="Proteomes" id="UP000738359">
    <property type="component" value="Unassembled WGS sequence"/>
</dbReference>
<dbReference type="EMBL" id="JAAAHY010003366">
    <property type="protein sequence ID" value="KAF9942636.1"/>
    <property type="molecule type" value="Genomic_DNA"/>
</dbReference>
<comment type="caution">
    <text evidence="2">The sequence shown here is derived from an EMBL/GenBank/DDBJ whole genome shotgun (WGS) entry which is preliminary data.</text>
</comment>
<protein>
    <submittedName>
        <fullName evidence="2">Uncharacterized protein</fullName>
    </submittedName>
</protein>
<evidence type="ECO:0000256" key="1">
    <source>
        <dbReference type="SAM" id="MobiDB-lite"/>
    </source>
</evidence>
<feature type="non-terminal residue" evidence="2">
    <location>
        <position position="1"/>
    </location>
</feature>
<keyword evidence="3" id="KW-1185">Reference proteome</keyword>
<proteinExistence type="predicted"/>
<feature type="region of interest" description="Disordered" evidence="1">
    <location>
        <begin position="1"/>
        <end position="76"/>
    </location>
</feature>
<organism evidence="2 3">
    <name type="scientific">Mortierella alpina</name>
    <name type="common">Oleaginous fungus</name>
    <name type="synonym">Mortierella renispora</name>
    <dbReference type="NCBI Taxonomy" id="64518"/>
    <lineage>
        <taxon>Eukaryota</taxon>
        <taxon>Fungi</taxon>
        <taxon>Fungi incertae sedis</taxon>
        <taxon>Mucoromycota</taxon>
        <taxon>Mortierellomycotina</taxon>
        <taxon>Mortierellomycetes</taxon>
        <taxon>Mortierellales</taxon>
        <taxon>Mortierellaceae</taxon>
        <taxon>Mortierella</taxon>
    </lineage>
</organism>
<feature type="compositionally biased region" description="Acidic residues" evidence="1">
    <location>
        <begin position="15"/>
        <end position="40"/>
    </location>
</feature>